<dbReference type="AlphaFoldDB" id="L9XN32"/>
<dbReference type="STRING" id="1227496.C489_20091"/>
<proteinExistence type="predicted"/>
<gene>
    <name evidence="1" type="ORF">C489_20091</name>
</gene>
<protein>
    <submittedName>
        <fullName evidence="1">Uncharacterized protein</fullName>
    </submittedName>
</protein>
<comment type="caution">
    <text evidence="1">The sequence shown here is derived from an EMBL/GenBank/DDBJ whole genome shotgun (WGS) entry which is preliminary data.</text>
</comment>
<dbReference type="EMBL" id="AOID01000063">
    <property type="protein sequence ID" value="ELY63150.1"/>
    <property type="molecule type" value="Genomic_DNA"/>
</dbReference>
<reference evidence="1 2" key="1">
    <citation type="journal article" date="2014" name="PLoS Genet.">
        <title>Phylogenetically driven sequencing of extremely halophilic archaea reveals strategies for static and dynamic osmo-response.</title>
        <authorList>
            <person name="Becker E.A."/>
            <person name="Seitzer P.M."/>
            <person name="Tritt A."/>
            <person name="Larsen D."/>
            <person name="Krusor M."/>
            <person name="Yao A.I."/>
            <person name="Wu D."/>
            <person name="Madern D."/>
            <person name="Eisen J.A."/>
            <person name="Darling A.E."/>
            <person name="Facciotti M.T."/>
        </authorList>
    </citation>
    <scope>NUCLEOTIDE SEQUENCE [LARGE SCALE GENOMIC DNA]</scope>
    <source>
        <strain evidence="1 2">JCM 10478</strain>
    </source>
</reference>
<keyword evidence="2" id="KW-1185">Reference proteome</keyword>
<evidence type="ECO:0000313" key="1">
    <source>
        <dbReference type="EMBL" id="ELY63150.1"/>
    </source>
</evidence>
<dbReference type="Proteomes" id="UP000011632">
    <property type="component" value="Unassembled WGS sequence"/>
</dbReference>
<name>L9XN32_9EURY</name>
<accession>L9XN32</accession>
<organism evidence="1 2">
    <name type="scientific">Natrinema versiforme JCM 10478</name>
    <dbReference type="NCBI Taxonomy" id="1227496"/>
    <lineage>
        <taxon>Archaea</taxon>
        <taxon>Methanobacteriati</taxon>
        <taxon>Methanobacteriota</taxon>
        <taxon>Stenosarchaea group</taxon>
        <taxon>Halobacteria</taxon>
        <taxon>Halobacteriales</taxon>
        <taxon>Natrialbaceae</taxon>
        <taxon>Natrinema</taxon>
    </lineage>
</organism>
<evidence type="ECO:0000313" key="2">
    <source>
        <dbReference type="Proteomes" id="UP000011632"/>
    </source>
</evidence>
<sequence>MSGYVQLKSIEGWRLDGSNETVLDIAYSDREESVAGHVYEPWTEYVDDPDRPTVSETFHDELRQTYDQLWYVIGVCSDQWDTGDSTGCRNDFTDRNNFNQAQVYDRVEASYSKEDEYIEIHDVTGTQTPAETQ</sequence>